<gene>
    <name evidence="1" type="ORF">JYU34_018055</name>
</gene>
<accession>A0ABQ7Q0F8</accession>
<dbReference type="EMBL" id="JAHIBW010000024">
    <property type="protein sequence ID" value="KAG7298428.1"/>
    <property type="molecule type" value="Genomic_DNA"/>
</dbReference>
<dbReference type="Proteomes" id="UP000823941">
    <property type="component" value="Chromosome 24"/>
</dbReference>
<name>A0ABQ7Q0F8_PLUXY</name>
<dbReference type="SUPFAM" id="SSF53098">
    <property type="entry name" value="Ribonuclease H-like"/>
    <property type="match status" value="1"/>
</dbReference>
<keyword evidence="2" id="KW-1185">Reference proteome</keyword>
<comment type="caution">
    <text evidence="1">The sequence shown here is derived from an EMBL/GenBank/DDBJ whole genome shotgun (WGS) entry which is preliminary data.</text>
</comment>
<organism evidence="1 2">
    <name type="scientific">Plutella xylostella</name>
    <name type="common">Diamondback moth</name>
    <name type="synonym">Plutella maculipennis</name>
    <dbReference type="NCBI Taxonomy" id="51655"/>
    <lineage>
        <taxon>Eukaryota</taxon>
        <taxon>Metazoa</taxon>
        <taxon>Ecdysozoa</taxon>
        <taxon>Arthropoda</taxon>
        <taxon>Hexapoda</taxon>
        <taxon>Insecta</taxon>
        <taxon>Pterygota</taxon>
        <taxon>Neoptera</taxon>
        <taxon>Endopterygota</taxon>
        <taxon>Lepidoptera</taxon>
        <taxon>Glossata</taxon>
        <taxon>Ditrysia</taxon>
        <taxon>Yponomeutoidea</taxon>
        <taxon>Plutellidae</taxon>
        <taxon>Plutella</taxon>
    </lineage>
</organism>
<protein>
    <submittedName>
        <fullName evidence="1">Uncharacterized protein</fullName>
    </submittedName>
</protein>
<dbReference type="InterPro" id="IPR036397">
    <property type="entry name" value="RNaseH_sf"/>
</dbReference>
<sequence>MSKVQTFFYLNIGVSGLEGRAHGLSPVKLCIKPVSRDALLARSVNLDRRDIEMFDFDEIDDQYEAGKSLINYDLNFDAPVARRLLAYIDAFPKPAVLVSYSGCIQNYPIIRSALARHGLTLPDTVQICDLLQAIRVIEGDFKNSYKFPDVYERVTKKIYKVNGMEGKILPHIKMMVECSDALLDKWIEWVDVGRNRLSLDTVRLPQELRKKNNTNKSSRVIKKFRNADSKQPTILKYFKIKKELKQ</sequence>
<dbReference type="Gene3D" id="3.30.420.10">
    <property type="entry name" value="Ribonuclease H-like superfamily/Ribonuclease H"/>
    <property type="match status" value="1"/>
</dbReference>
<reference evidence="1 2" key="1">
    <citation type="submission" date="2021-06" db="EMBL/GenBank/DDBJ databases">
        <title>A haploid diamondback moth (Plutella xylostella L.) genome assembly resolves 31 chromosomes and identifies a diamide resistance mutation.</title>
        <authorList>
            <person name="Ward C.M."/>
            <person name="Perry K.D."/>
            <person name="Baker G."/>
            <person name="Powis K."/>
            <person name="Heckel D.G."/>
            <person name="Baxter S.W."/>
        </authorList>
    </citation>
    <scope>NUCLEOTIDE SEQUENCE [LARGE SCALE GENOMIC DNA]</scope>
    <source>
        <strain evidence="1 2">LV</strain>
        <tissue evidence="1">Single pupa</tissue>
    </source>
</reference>
<evidence type="ECO:0000313" key="2">
    <source>
        <dbReference type="Proteomes" id="UP000823941"/>
    </source>
</evidence>
<proteinExistence type="predicted"/>
<evidence type="ECO:0000313" key="1">
    <source>
        <dbReference type="EMBL" id="KAG7298428.1"/>
    </source>
</evidence>
<dbReference type="InterPro" id="IPR012337">
    <property type="entry name" value="RNaseH-like_sf"/>
</dbReference>